<accession>A0A2T3B1V5</accession>
<reference evidence="1 2" key="1">
    <citation type="journal article" date="2018" name="New Phytol.">
        <title>Comparative genomics and transcriptomics depict ericoid mycorrhizal fungi as versatile saprotrophs and plant mutualists.</title>
        <authorList>
            <person name="Martino E."/>
            <person name="Morin E."/>
            <person name="Grelet G.A."/>
            <person name="Kuo A."/>
            <person name="Kohler A."/>
            <person name="Daghino S."/>
            <person name="Barry K.W."/>
            <person name="Cichocki N."/>
            <person name="Clum A."/>
            <person name="Dockter R.B."/>
            <person name="Hainaut M."/>
            <person name="Kuo R.C."/>
            <person name="LaButti K."/>
            <person name="Lindahl B.D."/>
            <person name="Lindquist E.A."/>
            <person name="Lipzen A."/>
            <person name="Khouja H.R."/>
            <person name="Magnuson J."/>
            <person name="Murat C."/>
            <person name="Ohm R.A."/>
            <person name="Singer S.W."/>
            <person name="Spatafora J.W."/>
            <person name="Wang M."/>
            <person name="Veneault-Fourrey C."/>
            <person name="Henrissat B."/>
            <person name="Grigoriev I.V."/>
            <person name="Martin F.M."/>
            <person name="Perotto S."/>
        </authorList>
    </citation>
    <scope>NUCLEOTIDE SEQUENCE [LARGE SCALE GENOMIC DNA]</scope>
    <source>
        <strain evidence="1 2">ATCC 22711</strain>
    </source>
</reference>
<evidence type="ECO:0000313" key="2">
    <source>
        <dbReference type="Proteomes" id="UP000241818"/>
    </source>
</evidence>
<gene>
    <name evidence="1" type="ORF">M430DRAFT_241002</name>
</gene>
<dbReference type="GeneID" id="36573092"/>
<name>A0A2T3B1V5_AMORE</name>
<dbReference type="InParanoid" id="A0A2T3B1V5"/>
<dbReference type="AlphaFoldDB" id="A0A2T3B1V5"/>
<dbReference type="Proteomes" id="UP000241818">
    <property type="component" value="Unassembled WGS sequence"/>
</dbReference>
<dbReference type="EMBL" id="KZ679011">
    <property type="protein sequence ID" value="PSS18541.1"/>
    <property type="molecule type" value="Genomic_DNA"/>
</dbReference>
<sequence length="149" mass="16742">MRCIIQAFPLSKAPVHWLLIYWAGPISLLLRSAVRLRQMSIEVCICDPGLGQSGGSAYATPISSQQHILVTNNLVAFSPRSPHLLLYIQSRHGCYKKRFVVRTKTVLLLFLPGAPRTPKRPAKLVLTCHRVRSMVVTGETDEPISRWLK</sequence>
<organism evidence="1 2">
    <name type="scientific">Amorphotheca resinae ATCC 22711</name>
    <dbReference type="NCBI Taxonomy" id="857342"/>
    <lineage>
        <taxon>Eukaryota</taxon>
        <taxon>Fungi</taxon>
        <taxon>Dikarya</taxon>
        <taxon>Ascomycota</taxon>
        <taxon>Pezizomycotina</taxon>
        <taxon>Leotiomycetes</taxon>
        <taxon>Helotiales</taxon>
        <taxon>Amorphothecaceae</taxon>
        <taxon>Amorphotheca</taxon>
    </lineage>
</organism>
<proteinExistence type="predicted"/>
<evidence type="ECO:0000313" key="1">
    <source>
        <dbReference type="EMBL" id="PSS18541.1"/>
    </source>
</evidence>
<keyword evidence="2" id="KW-1185">Reference proteome</keyword>
<protein>
    <submittedName>
        <fullName evidence="1">Uncharacterized protein</fullName>
    </submittedName>
</protein>
<dbReference type="RefSeq" id="XP_024720893.1">
    <property type="nucleotide sequence ID" value="XM_024865011.1"/>
</dbReference>